<dbReference type="EMBL" id="MN739934">
    <property type="protein sequence ID" value="QHT78496.1"/>
    <property type="molecule type" value="Genomic_DNA"/>
</dbReference>
<reference evidence="1" key="1">
    <citation type="journal article" date="2020" name="Nature">
        <title>Giant virus diversity and host interactions through global metagenomics.</title>
        <authorList>
            <person name="Schulz F."/>
            <person name="Roux S."/>
            <person name="Paez-Espino D."/>
            <person name="Jungbluth S."/>
            <person name="Walsh D.A."/>
            <person name="Denef V.J."/>
            <person name="McMahon K.D."/>
            <person name="Konstantinidis K.T."/>
            <person name="Eloe-Fadrosh E.A."/>
            <person name="Kyrpides N.C."/>
            <person name="Woyke T."/>
        </authorList>
    </citation>
    <scope>NUCLEOTIDE SEQUENCE</scope>
    <source>
        <strain evidence="1">GVMAG-M-3300023179-92</strain>
    </source>
</reference>
<accession>A0A6C0HE92</accession>
<name>A0A6C0HE92_9ZZZZ</name>
<organism evidence="1">
    <name type="scientific">viral metagenome</name>
    <dbReference type="NCBI Taxonomy" id="1070528"/>
    <lineage>
        <taxon>unclassified sequences</taxon>
        <taxon>metagenomes</taxon>
        <taxon>organismal metagenomes</taxon>
    </lineage>
</organism>
<dbReference type="AlphaFoldDB" id="A0A6C0HE92"/>
<sequence length="267" mass="31877">MAKICFITAVFGNYELSCKKFVKQTIDTDFICFTDNKNIISNGWIIDNTPYFIINKSKLDDGYNINSIYNNRHTFNISKYYKQAFQNIPRLKQYDVIVWLDGTVEIIYDKVSEYILENIYKHKIIGWNHEWRNGILKEEVNGSLFYKYTSTYWNRQKQPVQDVIKQYETYVKDGYNDEFFKPYQTDNPNIGVWLTCFVAFLNNDEEVTKFLDLWYLQTLNHTTQDQIGFSYVCQKLNFIPYTLPNNEVSGEKPHTQTLFYIKREHGQ</sequence>
<evidence type="ECO:0008006" key="2">
    <source>
        <dbReference type="Google" id="ProtNLM"/>
    </source>
</evidence>
<protein>
    <recommendedName>
        <fullName evidence="2">DUF616 domain-containing protein</fullName>
    </recommendedName>
</protein>
<evidence type="ECO:0000313" key="1">
    <source>
        <dbReference type="EMBL" id="QHT78496.1"/>
    </source>
</evidence>
<proteinExistence type="predicted"/>